<keyword evidence="1" id="KW-1133">Transmembrane helix</keyword>
<evidence type="ECO:0000256" key="1">
    <source>
        <dbReference type="SAM" id="Phobius"/>
    </source>
</evidence>
<keyword evidence="1" id="KW-0812">Transmembrane</keyword>
<keyword evidence="1" id="KW-0472">Membrane</keyword>
<sequence>MAGLINEDFIFLNSYLFVPIGSIYVVDIAVFITLDDAIFPSIGCWKVSRKGDKGGECSLDFHCGLFQL</sequence>
<name>Q8J181_PYRGI</name>
<dbReference type="AlphaFoldDB" id="Q8J181"/>
<accession>Q8J181</accession>
<feature type="transmembrane region" description="Helical" evidence="1">
    <location>
        <begin position="12"/>
        <end position="34"/>
    </location>
</feature>
<dbReference type="EMBL" id="AF463528">
    <property type="protein sequence ID" value="AAO14616.1"/>
    <property type="molecule type" value="Genomic_DNA"/>
</dbReference>
<protein>
    <submittedName>
        <fullName evidence="2">Uncharacterized protein</fullName>
    </submittedName>
</protein>
<organism evidence="2">
    <name type="scientific">Pyricularia grisea</name>
    <name type="common">Crabgrass-specific blast fungus</name>
    <name type="synonym">Magnaporthe grisea</name>
    <dbReference type="NCBI Taxonomy" id="148305"/>
    <lineage>
        <taxon>Eukaryota</taxon>
        <taxon>Fungi</taxon>
        <taxon>Dikarya</taxon>
        <taxon>Ascomycota</taxon>
        <taxon>Pezizomycotina</taxon>
        <taxon>Sordariomycetes</taxon>
        <taxon>Sordariomycetidae</taxon>
        <taxon>Magnaporthales</taxon>
        <taxon>Pyriculariaceae</taxon>
        <taxon>Pyricularia</taxon>
    </lineage>
</organism>
<reference evidence="2" key="1">
    <citation type="submission" date="2001-12" db="EMBL/GenBank/DDBJ databases">
        <title>DNA region containing AVR1-CO39 avirulence gene.</title>
        <authorList>
            <person name="Farman M.L."/>
            <person name="Leong S.A."/>
        </authorList>
    </citation>
    <scope>NUCLEOTIDE SEQUENCE</scope>
    <source>
        <strain evidence="2">2539</strain>
    </source>
</reference>
<proteinExistence type="predicted"/>
<evidence type="ECO:0000313" key="2">
    <source>
        <dbReference type="EMBL" id="AAO14616.1"/>
    </source>
</evidence>